<dbReference type="GO" id="GO:0031012">
    <property type="term" value="C:extracellular matrix"/>
    <property type="evidence" value="ECO:0007669"/>
    <property type="project" value="TreeGrafter"/>
</dbReference>
<dbReference type="SMART" id="SM00215">
    <property type="entry name" value="VWC_out"/>
    <property type="match status" value="2"/>
</dbReference>
<dbReference type="InterPro" id="IPR014853">
    <property type="entry name" value="VWF/SSPO/ZAN-like_Cys-rich_dom"/>
</dbReference>
<dbReference type="CDD" id="cd19941">
    <property type="entry name" value="TIL"/>
    <property type="match status" value="3"/>
</dbReference>
<dbReference type="Pfam" id="PF25962">
    <property type="entry name" value="TIL_OTOGL_Mucin"/>
    <property type="match status" value="1"/>
</dbReference>
<keyword evidence="7" id="KW-0732">Signal</keyword>
<dbReference type="Proteomes" id="UP000515152">
    <property type="component" value="Chromosome 16"/>
</dbReference>
<keyword evidence="11" id="KW-1185">Reference proteome</keyword>
<evidence type="ECO:0000256" key="6">
    <source>
        <dbReference type="SAM" id="MobiDB-lite"/>
    </source>
</evidence>
<dbReference type="OrthoDB" id="6262482at2759"/>
<comment type="subcellular location">
    <subcellularLocation>
        <location evidence="1">Secreted</location>
    </subcellularLocation>
</comment>
<dbReference type="Pfam" id="PF00094">
    <property type="entry name" value="VWD"/>
    <property type="match status" value="3"/>
</dbReference>
<keyword evidence="4" id="KW-1015">Disulfide bond</keyword>
<dbReference type="SMART" id="SM00216">
    <property type="entry name" value="VWD"/>
    <property type="match status" value="3"/>
</dbReference>
<dbReference type="InterPro" id="IPR058753">
    <property type="entry name" value="TIL_OTOGL_Mucin"/>
</dbReference>
<reference evidence="12" key="1">
    <citation type="submission" date="2025-08" db="UniProtKB">
        <authorList>
            <consortium name="RefSeq"/>
        </authorList>
    </citation>
    <scope>IDENTIFICATION</scope>
</reference>
<sequence length="2405" mass="259941">MHTGVHTSVILLTLWRTLGLLTGECKTYGSGVVQPFNGSAYHVRTSCSVTLLHFTHLGVDCDITIQRGLSGLLTRVEVVVNKIRTVVQDETIAVESHRVSLPYDHTYQHVFRYGVHTRLRSKVLPLTVTWHDTPLGIDSLWVRLEGNSISGMRGLCGRLNTPANPPQLISEAVLEDDTCVVEDSLEESNMVCGEFMSHAWSCLASEAVAYFHLCGKNAYGHADSSHITCPFFWDIALRCGPASILWNVWREVTQCPEPQCPGQLTYKELGNAFIPTCSKPTPTPRASDQDMTSTCVCPQGQVLNERASGHSCVSVEECPCVYGNSSYPPGSYRRTKCQTCNCVNGKWQCSEDICPKTCSIESQFVTSFDGKHFRLPGKCTYVAAQFQHEWYDLICNLIQMSGCFSALVTVFWQSSMYVQVQVLSGLSIQVQMSPEIQVYVSLAEQHSGTTEGLCGNFNGDSSDDFTTSSGIVENSAEPFALSWSVESCVHDIPDICTNVDNEIFADEHCNQLRDPNGIFGSCHSYVPYDQYYQACISKTCQCHSELQSCLCVALGNYAKACASVGAFVGDWRTVTNCTVTCMTNQVFDYTTRVCNRTCRSLAGRDPTCDLEAEPAEGCGCREGTYLNDHSRCSPRSQCQCHHKGGATPPGPMVIDGRACNCEDGKLNCSEACVCKGDKVCVHCAYFPINTAQKTCDSLSKPVRSGDVCHSGCYCPEGQYEDHNGVCVSAESCTCVFSGRVYSPGESVESNCKTCTCGGGQWYCTGEPCPGKCQVFGNGHYQTFDSKWLRFDGNCQYTLVEDDCGSGEGAFAVRVESIPCCDEELTCSRTITVDLLDKVSLVLGDMSVRSRYYNTSAISDEMLYSVHTVGLYILITAPRLGLTLIWDKHTRLTVLLEARWKGRVCGLCGNFDSSEANDLLSAGSWLEFGNSWKTGTPPCSDVTSETFPCQRHSYCANWAERRCMIIKGDTFRECHLKVDPDPYYQACVLEACSCEFEGKFLGFCTAVAAYAEACSEQNVCIQWRTPDLCPVYCDYYNREGECSWHYDPCGKAPTCGRNYNFNGKLEGCYPRCPAEAPYYDENTENCTTLQNCTCLFNGTVLRHGTSSGDCACTNGTMDCATPPTTTLTTTPPTTTLTTTPPTTTSTTTPPTTTMPSSTTTTKTSTTAEATTTNRLTTIVPTTTTVTTTTMAPTTTTAIVTTDWPTMEPTTTSSTTTPSTTPTTMTTASTMKPKTTSATTTARASTTTSMETTAALTSPTTVKPTTTTSSTSTTVETNTEYTELSTTAVPTTTTTTVEPSTSTISTTVKPTTEQTTTSTTPTTEPTTTATPFTTTFKPTTTRPPTEPTTTTATTSTTFIVKTGPTTTQHYSLSHGVITTLSETTSSASPTTTTILPTTATTTTTTATSLKPTSLSTAKTTGPSTTTPTSVPSTEPTTTTATTSVAVPTTSTLEATLSTSSTTIKPSTAATVSTTLEATTATTTTKRSTTTTPSTTMVSSPTTESTTTPGVTEPTTPRPSTITSQPTTTTLSTRTPKQSTFEITEATTIWSTTEEATATMVEITSVLSTSPTMEPTTTSTTTLNPTTAKTSTTTTMETTTTSTMKPTTVTLSTSTPVETTFETDESPTTALTPTTSVEPTTTATVPSTVEPTAWDSTTESFTISTSQSTTTRPSTTATTTATPVPTTVKSTTNTVQTTSTTEPTTATSVSTSTTTEPTTTTSASTTTTTEATTATSVSTTTTTEPTTATSVSTTTTTEPTTTTSASTTTTTEPTTATSVSTTSTTEPTTTTSVSTTTTMEPTTTLCQCRDVLRNESWMCGERWTEDCFNKECRDGQITMTQVTCPKRQEPVCPRGQVTRVREGCCQTDRCNCRCEVYGDPHYITFQGTTYDFLENCTYTLVQERLPQYDFSIMVDNYFCIPWLAGSCTKGIMMKFRNHTVSLSILSSESRVEVCTQHKINHHALKIHARILTTVATCYINNSINHHALSLLCATVLLSTKALHAPVPSQATLNQMPVRPPYEEQGIRFETTGFMVSVYIEEIRSYVSLTPSNTLVITLAMEHFQNNTEGQCGECGGSSCVRPGGKRENDTCCAKTASDWIYPDPHKPYCASSHGNVPCDTLLPTPPPCKPPLHASDICEILRHPEFQPCGAVVNLDVLVHSCKSDVCLSGLSNMSCSVFAQAAEACKKAGFCVEWQHLTNGTCNIQCPGGMMYHECQGQLDDYCSGSLRVSGRVLEEMSSGCFCPEQQLRAAEHSDVCVDICTDCQGPRGEPKQPGDTWESSCAICTCDNQTRTTECHPRPNPPSPLCSPDSILVTGCCGVQTCVERTCQYKEVTYEVGDRWSDPSEKCVSFSCTNSGTLQEKSVCPQESCPEELRVWDEHHCCYTCKWGPAGECGGLISSTLFHKVI</sequence>
<dbReference type="InterPro" id="IPR003961">
    <property type="entry name" value="FN3_dom"/>
</dbReference>
<dbReference type="InterPro" id="IPR001007">
    <property type="entry name" value="VWF_dom"/>
</dbReference>
<organism evidence="11 12">
    <name type="scientific">Clupea harengus</name>
    <name type="common">Atlantic herring</name>
    <dbReference type="NCBI Taxonomy" id="7950"/>
    <lineage>
        <taxon>Eukaryota</taxon>
        <taxon>Metazoa</taxon>
        <taxon>Chordata</taxon>
        <taxon>Craniata</taxon>
        <taxon>Vertebrata</taxon>
        <taxon>Euteleostomi</taxon>
        <taxon>Actinopterygii</taxon>
        <taxon>Neopterygii</taxon>
        <taxon>Teleostei</taxon>
        <taxon>Clupei</taxon>
        <taxon>Clupeiformes</taxon>
        <taxon>Clupeoidei</taxon>
        <taxon>Clupeidae</taxon>
        <taxon>Clupea</taxon>
    </lineage>
</organism>
<dbReference type="Pfam" id="PF08742">
    <property type="entry name" value="C8"/>
    <property type="match status" value="3"/>
</dbReference>
<gene>
    <name evidence="12" type="primary">LOC105893996</name>
</gene>
<feature type="domain" description="VWFD" evidence="10">
    <location>
        <begin position="1869"/>
        <end position="2107"/>
    </location>
</feature>
<evidence type="ECO:0000256" key="5">
    <source>
        <dbReference type="ARBA" id="ARBA00023180"/>
    </source>
</evidence>
<keyword evidence="3" id="KW-0677">Repeat</keyword>
<dbReference type="SMART" id="SM00832">
    <property type="entry name" value="C8"/>
    <property type="match status" value="3"/>
</dbReference>
<feature type="domain" description="VWFD" evidence="10">
    <location>
        <begin position="770"/>
        <end position="939"/>
    </location>
</feature>
<dbReference type="PROSITE" id="PS51233">
    <property type="entry name" value="VWFD"/>
    <property type="match status" value="4"/>
</dbReference>
<name>A0A8M1KUD8_CLUHA</name>
<evidence type="ECO:0000256" key="2">
    <source>
        <dbReference type="ARBA" id="ARBA00022525"/>
    </source>
</evidence>
<feature type="signal peptide" evidence="7">
    <location>
        <begin position="1"/>
        <end position="19"/>
    </location>
</feature>
<dbReference type="KEGG" id="char:105893996"/>
<dbReference type="InterPro" id="IPR050780">
    <property type="entry name" value="Mucin_vWF_Thrombospondin_sf"/>
</dbReference>
<evidence type="ECO:0000313" key="11">
    <source>
        <dbReference type="Proteomes" id="UP000515152"/>
    </source>
</evidence>
<dbReference type="PROSITE" id="PS50853">
    <property type="entry name" value="FN3"/>
    <property type="match status" value="1"/>
</dbReference>
<dbReference type="PANTHER" id="PTHR11339">
    <property type="entry name" value="EXTRACELLULAR MATRIX GLYCOPROTEIN RELATED"/>
    <property type="match status" value="1"/>
</dbReference>
<keyword evidence="5" id="KW-0325">Glycoprotein</keyword>
<feature type="region of interest" description="Disordered" evidence="6">
    <location>
        <begin position="1567"/>
        <end position="1793"/>
    </location>
</feature>
<feature type="domain" description="Fibronectin type-III" evidence="9">
    <location>
        <begin position="1341"/>
        <end position="1440"/>
    </location>
</feature>
<dbReference type="GeneID" id="105893996"/>
<feature type="domain" description="VWFD" evidence="10">
    <location>
        <begin position="284"/>
        <end position="497"/>
    </location>
</feature>
<accession>A0A8M1KUD8</accession>
<feature type="region of interest" description="Disordered" evidence="6">
    <location>
        <begin position="1122"/>
        <end position="1167"/>
    </location>
</feature>
<evidence type="ECO:0000259" key="10">
    <source>
        <dbReference type="PROSITE" id="PS51233"/>
    </source>
</evidence>
<evidence type="ECO:0000256" key="1">
    <source>
        <dbReference type="ARBA" id="ARBA00004613"/>
    </source>
</evidence>
<evidence type="ECO:0000259" key="9">
    <source>
        <dbReference type="PROSITE" id="PS50853"/>
    </source>
</evidence>
<evidence type="ECO:0000259" key="8">
    <source>
        <dbReference type="PROSITE" id="PS50184"/>
    </source>
</evidence>
<evidence type="ECO:0000256" key="3">
    <source>
        <dbReference type="ARBA" id="ARBA00022737"/>
    </source>
</evidence>
<feature type="domain" description="VWFC" evidence="8">
    <location>
        <begin position="2260"/>
        <end position="2322"/>
    </location>
</feature>
<dbReference type="PROSITE" id="PS50184">
    <property type="entry name" value="VWFC_2"/>
    <property type="match status" value="1"/>
</dbReference>
<feature type="region of interest" description="Disordered" evidence="6">
    <location>
        <begin position="1472"/>
        <end position="1537"/>
    </location>
</feature>
<evidence type="ECO:0000313" key="12">
    <source>
        <dbReference type="RefSeq" id="XP_042566088.1"/>
    </source>
</evidence>
<feature type="region of interest" description="Disordered" evidence="6">
    <location>
        <begin position="1400"/>
        <end position="1444"/>
    </location>
</feature>
<feature type="chain" id="PRO_5035478047" evidence="7">
    <location>
        <begin position="20"/>
        <end position="2405"/>
    </location>
</feature>
<dbReference type="InterPro" id="IPR001846">
    <property type="entry name" value="VWF_type-D"/>
</dbReference>
<feature type="domain" description="VWFD" evidence="10">
    <location>
        <begin position="23"/>
        <end position="193"/>
    </location>
</feature>
<proteinExistence type="predicted"/>
<protein>
    <submittedName>
        <fullName evidence="12">Mucin-19-like</fullName>
    </submittedName>
</protein>
<evidence type="ECO:0000256" key="4">
    <source>
        <dbReference type="ARBA" id="ARBA00023157"/>
    </source>
</evidence>
<dbReference type="SMART" id="SM00214">
    <property type="entry name" value="VWC"/>
    <property type="match status" value="2"/>
</dbReference>
<evidence type="ECO:0000256" key="7">
    <source>
        <dbReference type="SAM" id="SignalP"/>
    </source>
</evidence>
<keyword evidence="2" id="KW-0964">Secreted</keyword>
<dbReference type="PANTHER" id="PTHR11339:SF408">
    <property type="entry name" value="MUCIN-5B"/>
    <property type="match status" value="1"/>
</dbReference>
<dbReference type="FunFam" id="2.10.25.10:FF:000674">
    <property type="entry name" value="Mucin-2"/>
    <property type="match status" value="1"/>
</dbReference>
<dbReference type="GO" id="GO:0005615">
    <property type="term" value="C:extracellular space"/>
    <property type="evidence" value="ECO:0007669"/>
    <property type="project" value="TreeGrafter"/>
</dbReference>
<dbReference type="RefSeq" id="XP_042566088.1">
    <property type="nucleotide sequence ID" value="XM_042710154.1"/>
</dbReference>
<feature type="region of interest" description="Disordered" evidence="6">
    <location>
        <begin position="1203"/>
        <end position="1350"/>
    </location>
</feature>